<keyword evidence="2" id="KW-1185">Reference proteome</keyword>
<protein>
    <recommendedName>
        <fullName evidence="3">Alpha/beta hydrolase family protein</fullName>
    </recommendedName>
</protein>
<sequence length="332" mass="38609">MISFDYKYVPPEYTSGYILKSKNFRVSYIKFKSMYKKAERGTEMVEIYLFEPKSNIAGTLVILHGLGTNNVPFLLWMGTHLANAGIRTVIPILPGNFTRVPNGSMSGKDYFSVNIEKATKFWEHAIVDMLSVVEFLKNNNLWHENNCLFGFCLGGMIGVILNAISDDFKRTILMATGGDIATLIWYSPTLSFMRKEFKKGLGKEFYINSQEKFLKIFKDDIEKLKQFKTVEEMQKSDIHPFLKVDPIACAKFVNPDKIIFIEALFDKALPKKTRKLLWKTLGKPEHHYIFSGHVTWLPFQYFLAKFILKKMNAKEFRRQLRLLEKVKYEDKK</sequence>
<dbReference type="SUPFAM" id="SSF53474">
    <property type="entry name" value="alpha/beta-Hydrolases"/>
    <property type="match status" value="1"/>
</dbReference>
<evidence type="ECO:0000313" key="2">
    <source>
        <dbReference type="Proteomes" id="UP000242592"/>
    </source>
</evidence>
<dbReference type="EMBL" id="FQXN01000001">
    <property type="protein sequence ID" value="SHH18576.1"/>
    <property type="molecule type" value="Genomic_DNA"/>
</dbReference>
<evidence type="ECO:0008006" key="3">
    <source>
        <dbReference type="Google" id="ProtNLM"/>
    </source>
</evidence>
<name>A0A1M5QXG6_9BACT</name>
<dbReference type="Gene3D" id="3.40.50.1820">
    <property type="entry name" value="alpha/beta hydrolase"/>
    <property type="match status" value="1"/>
</dbReference>
<dbReference type="STRING" id="1123380.SAMN02745199_0196"/>
<gene>
    <name evidence="1" type="ORF">SAMN02745199_0196</name>
</gene>
<accession>A0A1M5QXG6</accession>
<dbReference type="OrthoDB" id="1704934at2"/>
<evidence type="ECO:0000313" key="1">
    <source>
        <dbReference type="EMBL" id="SHH18576.1"/>
    </source>
</evidence>
<organism evidence="1 2">
    <name type="scientific">Thermosipho atlanticus DSM 15807</name>
    <dbReference type="NCBI Taxonomy" id="1123380"/>
    <lineage>
        <taxon>Bacteria</taxon>
        <taxon>Thermotogati</taxon>
        <taxon>Thermotogota</taxon>
        <taxon>Thermotogae</taxon>
        <taxon>Thermotogales</taxon>
        <taxon>Fervidobacteriaceae</taxon>
        <taxon>Thermosipho</taxon>
    </lineage>
</organism>
<dbReference type="AlphaFoldDB" id="A0A1M5QXG6"/>
<dbReference type="Proteomes" id="UP000242592">
    <property type="component" value="Unassembled WGS sequence"/>
</dbReference>
<dbReference type="InterPro" id="IPR029058">
    <property type="entry name" value="AB_hydrolase_fold"/>
</dbReference>
<dbReference type="RefSeq" id="WP_073071152.1">
    <property type="nucleotide sequence ID" value="NZ_FQXN01000001.1"/>
</dbReference>
<reference evidence="2" key="1">
    <citation type="submission" date="2016-11" db="EMBL/GenBank/DDBJ databases">
        <authorList>
            <person name="Varghese N."/>
            <person name="Submissions S."/>
        </authorList>
    </citation>
    <scope>NUCLEOTIDE SEQUENCE [LARGE SCALE GENOMIC DNA]</scope>
    <source>
        <strain evidence="2">DSM 15807</strain>
    </source>
</reference>
<proteinExistence type="predicted"/>